<accession>A0A0D5NDI1</accession>
<feature type="domain" description="HTH cro/C1-type" evidence="1">
    <location>
        <begin position="29"/>
        <end position="85"/>
    </location>
</feature>
<dbReference type="Pfam" id="PF13560">
    <property type="entry name" value="HTH_31"/>
    <property type="match status" value="1"/>
</dbReference>
<dbReference type="HOGENOM" id="CLU_057862_2_0_9"/>
<protein>
    <submittedName>
        <fullName evidence="2">DNA-binding protein</fullName>
    </submittedName>
</protein>
<dbReference type="Proteomes" id="UP000032633">
    <property type="component" value="Chromosome"/>
</dbReference>
<dbReference type="PATRIC" id="fig|1126833.4.peg.218"/>
<dbReference type="InterPro" id="IPR010982">
    <property type="entry name" value="Lambda_DNA-bd_dom_sf"/>
</dbReference>
<dbReference type="STRING" id="1126833.VN24_00965"/>
<dbReference type="GO" id="GO:0003677">
    <property type="term" value="F:DNA binding"/>
    <property type="evidence" value="ECO:0007669"/>
    <property type="project" value="UniProtKB-KW"/>
</dbReference>
<dbReference type="PANTHER" id="PTHR35010:SF3">
    <property type="entry name" value="BLL4873 PROTEIN"/>
    <property type="match status" value="1"/>
</dbReference>
<dbReference type="Gene3D" id="3.30.450.180">
    <property type="match status" value="1"/>
</dbReference>
<reference evidence="2 3" key="1">
    <citation type="journal article" date="2015" name="J. Biotechnol.">
        <title>Complete genome sequence of Paenibacillus beijingensis 7188(T) (=DSM 24997(T)), a novel rhizobacterium from jujube garden soil.</title>
        <authorList>
            <person name="Kwak Y."/>
            <person name="Shin J.H."/>
        </authorList>
    </citation>
    <scope>NUCLEOTIDE SEQUENCE [LARGE SCALE GENOMIC DNA]</scope>
    <source>
        <strain evidence="2 3">DSM 24997</strain>
    </source>
</reference>
<dbReference type="SUPFAM" id="SSF47413">
    <property type="entry name" value="lambda repressor-like DNA-binding domains"/>
    <property type="match status" value="1"/>
</dbReference>
<dbReference type="OrthoDB" id="5346389at2"/>
<evidence type="ECO:0000313" key="2">
    <source>
        <dbReference type="EMBL" id="AJY73454.1"/>
    </source>
</evidence>
<evidence type="ECO:0000313" key="3">
    <source>
        <dbReference type="Proteomes" id="UP000032633"/>
    </source>
</evidence>
<dbReference type="CDD" id="cd00093">
    <property type="entry name" value="HTH_XRE"/>
    <property type="match status" value="1"/>
</dbReference>
<dbReference type="PANTHER" id="PTHR35010">
    <property type="entry name" value="BLL4672 PROTEIN-RELATED"/>
    <property type="match status" value="1"/>
</dbReference>
<dbReference type="EMBL" id="CP011058">
    <property type="protein sequence ID" value="AJY73454.1"/>
    <property type="molecule type" value="Genomic_DNA"/>
</dbReference>
<keyword evidence="3" id="KW-1185">Reference proteome</keyword>
<proteinExistence type="predicted"/>
<dbReference type="KEGG" id="pbj:VN24_00965"/>
<sequence>MNDSERRSALGDFLRKRRACLSPDDVGLPLGTRRRTHGLRREEVAQLANIGTSWYMWLEQGRDVHPSVQVLESLALALRLSPNERRHLFLLAGESLPPHLFPTEEIIEPALQRMLDDLNLTPAYVLGRRWDFLAWNKAANEVFSISQPSPPHDFNLIWRLFTSPARKERFRDWEQIARGVVAEFHTARARYVENSSFEGLIEDLKRESPEFNQLWPLHEVPSSLEGHKEMEHPIMGHLEFVHITLQAPNDPDIRVMIYTPLTVTRVKLERYLSTVTGTTVLDIHNC</sequence>
<dbReference type="AlphaFoldDB" id="A0A0D5NDI1"/>
<gene>
    <name evidence="2" type="ORF">VN24_00965</name>
</gene>
<dbReference type="InterPro" id="IPR001387">
    <property type="entry name" value="Cro/C1-type_HTH"/>
</dbReference>
<name>A0A0D5NDI1_9BACL</name>
<dbReference type="InterPro" id="IPR041413">
    <property type="entry name" value="MLTR_LBD"/>
</dbReference>
<evidence type="ECO:0000259" key="1">
    <source>
        <dbReference type="SMART" id="SM00530"/>
    </source>
</evidence>
<dbReference type="RefSeq" id="WP_045668889.1">
    <property type="nucleotide sequence ID" value="NZ_CP011058.1"/>
</dbReference>
<keyword evidence="2" id="KW-0238">DNA-binding</keyword>
<dbReference type="Gene3D" id="1.10.260.40">
    <property type="entry name" value="lambda repressor-like DNA-binding domains"/>
    <property type="match status" value="1"/>
</dbReference>
<dbReference type="SMART" id="SM00530">
    <property type="entry name" value="HTH_XRE"/>
    <property type="match status" value="1"/>
</dbReference>
<organism evidence="2 3">
    <name type="scientific">Paenibacillus beijingensis</name>
    <dbReference type="NCBI Taxonomy" id="1126833"/>
    <lineage>
        <taxon>Bacteria</taxon>
        <taxon>Bacillati</taxon>
        <taxon>Bacillota</taxon>
        <taxon>Bacilli</taxon>
        <taxon>Bacillales</taxon>
        <taxon>Paenibacillaceae</taxon>
        <taxon>Paenibacillus</taxon>
    </lineage>
</organism>
<reference evidence="3" key="2">
    <citation type="submission" date="2015-03" db="EMBL/GenBank/DDBJ databases">
        <title>Genome sequence of Paenibacillus beijingensis strain DSM 24997T.</title>
        <authorList>
            <person name="Kwak Y."/>
            <person name="Shin J.-H."/>
        </authorList>
    </citation>
    <scope>NUCLEOTIDE SEQUENCE [LARGE SCALE GENOMIC DNA]</scope>
    <source>
        <strain evidence="3">DSM 24997</strain>
    </source>
</reference>
<dbReference type="Pfam" id="PF17765">
    <property type="entry name" value="MLTR_LBD"/>
    <property type="match status" value="1"/>
</dbReference>